<feature type="signal peptide" evidence="2">
    <location>
        <begin position="1"/>
        <end position="24"/>
    </location>
</feature>
<proteinExistence type="predicted"/>
<reference evidence="3 4" key="1">
    <citation type="journal article" date="2012" name="BMC Genomics">
        <title>Genomic basis of broad host range and environmental adaptability of Rhizobium tropici CIAT 899 and Rhizobium sp. PRF 81 which are used in inoculants for common bean (Phaseolus vulgaris L.).</title>
        <authorList>
            <person name="Ormeno-Orrillo E."/>
            <person name="Menna P."/>
            <person name="Almeida L.G."/>
            <person name="Ollero F.J."/>
            <person name="Nicolas M.F."/>
            <person name="Pains Rodrigues E."/>
            <person name="Shigueyoshi Nakatani A."/>
            <person name="Silva Batista J.S."/>
            <person name="Oliveira Chueire L.M."/>
            <person name="Souza R.C."/>
            <person name="Ribeiro Vasconcelos A.T."/>
            <person name="Megias M."/>
            <person name="Hungria M."/>
            <person name="Martinez-Romero E."/>
        </authorList>
    </citation>
    <scope>NUCLEOTIDE SEQUENCE [LARGE SCALE GENOMIC DNA]</scope>
    <source>
        <strain evidence="3 4">PRF 81</strain>
    </source>
</reference>
<dbReference type="EMBL" id="AQHN01000069">
    <property type="protein sequence ID" value="ENN86412.1"/>
    <property type="molecule type" value="Genomic_DNA"/>
</dbReference>
<keyword evidence="1" id="KW-0472">Membrane</keyword>
<feature type="transmembrane region" description="Helical" evidence="1">
    <location>
        <begin position="181"/>
        <end position="198"/>
    </location>
</feature>
<name>N6V5S0_9HYPH</name>
<evidence type="ECO:0000256" key="1">
    <source>
        <dbReference type="SAM" id="Phobius"/>
    </source>
</evidence>
<dbReference type="OrthoDB" id="7185421at2"/>
<feature type="transmembrane region" description="Helical" evidence="1">
    <location>
        <begin position="104"/>
        <end position="127"/>
    </location>
</feature>
<gene>
    <name evidence="3" type="ORF">RHSP_79203</name>
</gene>
<dbReference type="RefSeq" id="WP_004120555.1">
    <property type="nucleotide sequence ID" value="NZ_AQHN01000069.1"/>
</dbReference>
<evidence type="ECO:0000313" key="4">
    <source>
        <dbReference type="Proteomes" id="UP000012429"/>
    </source>
</evidence>
<keyword evidence="2" id="KW-0732">Signal</keyword>
<keyword evidence="1" id="KW-0812">Transmembrane</keyword>
<sequence length="298" mass="31794">MCRRLWSPLMLALAIALWGSSVFAEGQSHQAQILVAPGLDAKIVQLQIDQLGIRRLESADSDVGTFLSRFHAGDHVLIVVDDEKDPKTIVSASVPRIEIPTSNVVIAIVASGIVLAAVGFLFVRANLLELIRGEDGRYSKSKLQMASWFLAVFSIYLAATGLRVLYFGVAFIGGINVPQNLVLLTGLSAFTFGAAKAVRTQKDGQVERENNPLTRVPAKITDLVQSDNGQFDLGDSQMLLITLIAIVVFIGTAIAFLQTLAMQASITLPDVDTTILSAVGLGQGAYLFKKAASAPGEG</sequence>
<dbReference type="Proteomes" id="UP000012429">
    <property type="component" value="Unassembled WGS sequence"/>
</dbReference>
<evidence type="ECO:0000313" key="3">
    <source>
        <dbReference type="EMBL" id="ENN86412.1"/>
    </source>
</evidence>
<dbReference type="PATRIC" id="fig|363754.4.peg.3845"/>
<dbReference type="AlphaFoldDB" id="N6V5S0"/>
<comment type="caution">
    <text evidence="3">The sequence shown here is derived from an EMBL/GenBank/DDBJ whole genome shotgun (WGS) entry which is preliminary data.</text>
</comment>
<feature type="chain" id="PRO_5004126385" description="Transmembrane protein" evidence="2">
    <location>
        <begin position="25"/>
        <end position="298"/>
    </location>
</feature>
<evidence type="ECO:0008006" key="5">
    <source>
        <dbReference type="Google" id="ProtNLM"/>
    </source>
</evidence>
<evidence type="ECO:0000256" key="2">
    <source>
        <dbReference type="SAM" id="SignalP"/>
    </source>
</evidence>
<keyword evidence="1" id="KW-1133">Transmembrane helix</keyword>
<organism evidence="3 4">
    <name type="scientific">Rhizobium freirei PRF 81</name>
    <dbReference type="NCBI Taxonomy" id="363754"/>
    <lineage>
        <taxon>Bacteria</taxon>
        <taxon>Pseudomonadati</taxon>
        <taxon>Pseudomonadota</taxon>
        <taxon>Alphaproteobacteria</taxon>
        <taxon>Hyphomicrobiales</taxon>
        <taxon>Rhizobiaceae</taxon>
        <taxon>Rhizobium/Agrobacterium group</taxon>
        <taxon>Rhizobium</taxon>
    </lineage>
</organism>
<accession>N6V5S0</accession>
<protein>
    <recommendedName>
        <fullName evidence="5">Transmembrane protein</fullName>
    </recommendedName>
</protein>
<keyword evidence="4" id="KW-1185">Reference proteome</keyword>
<feature type="transmembrane region" description="Helical" evidence="1">
    <location>
        <begin position="148"/>
        <end position="175"/>
    </location>
</feature>
<feature type="transmembrane region" description="Helical" evidence="1">
    <location>
        <begin position="238"/>
        <end position="257"/>
    </location>
</feature>